<evidence type="ECO:0000313" key="6">
    <source>
        <dbReference type="Proteomes" id="UP001596023"/>
    </source>
</evidence>
<sequence>MTKTTGLIVFICMSCICLLAYASCASGNNIGNKQWAIIYNEDSKTLDYRHNGKSILSGVFVKAKIGDDFIESTAYPVVSITEESVSDVLGKGEKFTVSYTGLSGKPDIRQVYYFYSDKEYFLTEVYLESPTDISSNYIAPVYTVAKNAFLPHDESNRVLRVPFDNDAFVHYLSSPLTGEDMSFEVTSVFNGKGRAGLVIGSVEHDTWKTGIRYKGEDNQYITELECYGGVTHELTRDISEKPDRPSKEHGSIKGKSLKSPKIFIGFFSDWRKGLELFGEANALITPPRKWNGGTPFGWNSWAAMAAKVNYEGATEVSDFFKNQLQPNNFENDNTVYIGLDSFWDNFSEEQLGTFAEHCKANGQKAGIYWCPFSDWHGNAEATVEGTDGKWKYKDIYLYANGKPRKVESLAVDPTHPATKQRMDYYINKFKKLGYTYVKLDFINNGTLEADSFYNPDVTTGIQAYNEGMKYLSDLCGEDMFMALSIAPTFPSQYGTSKRISCDAWGAMTEGEWGTTGYMLNSLSFGWWLDRVYPFNDSDHILLYKPQEADDYKEGSNRGRITSAVITGIYMLGDNFSLKGSFPGDKEARDKAMKVATNKDINDIARIGKSFYPVEGYTAAGPGKAEPMYMLDTKEYIYVAIFNFDKNTVKEGNLDLSRVGLEHADKSGVKELWTSTQLSVNNNNLQYSVPSQDVRVYRIDK</sequence>
<keyword evidence="1" id="KW-0378">Hydrolase</keyword>
<proteinExistence type="predicted"/>
<evidence type="ECO:0000256" key="2">
    <source>
        <dbReference type="ARBA" id="ARBA00023295"/>
    </source>
</evidence>
<keyword evidence="2" id="KW-0326">Glycosidase</keyword>
<evidence type="ECO:0000256" key="3">
    <source>
        <dbReference type="SAM" id="SignalP"/>
    </source>
</evidence>
<dbReference type="Pfam" id="PF17801">
    <property type="entry name" value="Melibiase_C"/>
    <property type="match status" value="1"/>
</dbReference>
<dbReference type="InterPro" id="IPR041233">
    <property type="entry name" value="Melibiase_C"/>
</dbReference>
<evidence type="ECO:0000256" key="1">
    <source>
        <dbReference type="ARBA" id="ARBA00022801"/>
    </source>
</evidence>
<organism evidence="5 6">
    <name type="scientific">Dysgonomonas termitidis</name>
    <dbReference type="NCBI Taxonomy" id="1516126"/>
    <lineage>
        <taxon>Bacteria</taxon>
        <taxon>Pseudomonadati</taxon>
        <taxon>Bacteroidota</taxon>
        <taxon>Bacteroidia</taxon>
        <taxon>Bacteroidales</taxon>
        <taxon>Dysgonomonadaceae</taxon>
        <taxon>Dysgonomonas</taxon>
    </lineage>
</organism>
<reference evidence="6" key="1">
    <citation type="journal article" date="2019" name="Int. J. Syst. Evol. Microbiol.">
        <title>The Global Catalogue of Microorganisms (GCM) 10K type strain sequencing project: providing services to taxonomists for standard genome sequencing and annotation.</title>
        <authorList>
            <consortium name="The Broad Institute Genomics Platform"/>
            <consortium name="The Broad Institute Genome Sequencing Center for Infectious Disease"/>
            <person name="Wu L."/>
            <person name="Ma J."/>
        </authorList>
    </citation>
    <scope>NUCLEOTIDE SEQUENCE [LARGE SCALE GENOMIC DNA]</scope>
    <source>
        <strain evidence="6">CCUG 66188</strain>
    </source>
</reference>
<dbReference type="InterPro" id="IPR017853">
    <property type="entry name" value="GH"/>
</dbReference>
<gene>
    <name evidence="5" type="ORF">ACFO6W_15815</name>
</gene>
<evidence type="ECO:0000313" key="5">
    <source>
        <dbReference type="EMBL" id="MFC4675167.1"/>
    </source>
</evidence>
<dbReference type="Gene3D" id="3.20.20.70">
    <property type="entry name" value="Aldolase class I"/>
    <property type="match status" value="1"/>
</dbReference>
<dbReference type="Proteomes" id="UP001596023">
    <property type="component" value="Unassembled WGS sequence"/>
</dbReference>
<dbReference type="RefSeq" id="WP_379998147.1">
    <property type="nucleotide sequence ID" value="NZ_JBHSGN010000093.1"/>
</dbReference>
<dbReference type="SUPFAM" id="SSF51445">
    <property type="entry name" value="(Trans)glycosidases"/>
    <property type="match status" value="1"/>
</dbReference>
<comment type="caution">
    <text evidence="5">The sequence shown here is derived from an EMBL/GenBank/DDBJ whole genome shotgun (WGS) entry which is preliminary data.</text>
</comment>
<dbReference type="Gene3D" id="2.60.40.1180">
    <property type="entry name" value="Golgi alpha-mannosidase II"/>
    <property type="match status" value="1"/>
</dbReference>
<keyword evidence="6" id="KW-1185">Reference proteome</keyword>
<feature type="chain" id="PRO_5045180915" evidence="3">
    <location>
        <begin position="23"/>
        <end position="700"/>
    </location>
</feature>
<feature type="signal peptide" evidence="3">
    <location>
        <begin position="1"/>
        <end position="22"/>
    </location>
</feature>
<accession>A0ABV9KYL1</accession>
<name>A0ABV9KYL1_9BACT</name>
<feature type="domain" description="Alpha galactosidase C-terminal" evidence="4">
    <location>
        <begin position="636"/>
        <end position="698"/>
    </location>
</feature>
<protein>
    <submittedName>
        <fullName evidence="5">Alpha-galactosidase</fullName>
    </submittedName>
</protein>
<keyword evidence="3" id="KW-0732">Signal</keyword>
<dbReference type="EMBL" id="JBHSGN010000093">
    <property type="protein sequence ID" value="MFC4675167.1"/>
    <property type="molecule type" value="Genomic_DNA"/>
</dbReference>
<evidence type="ECO:0000259" key="4">
    <source>
        <dbReference type="Pfam" id="PF17801"/>
    </source>
</evidence>
<dbReference type="InterPro" id="IPR013785">
    <property type="entry name" value="Aldolase_TIM"/>
</dbReference>
<dbReference type="InterPro" id="IPR013780">
    <property type="entry name" value="Glyco_hydro_b"/>
</dbReference>